<reference evidence="1" key="1">
    <citation type="submission" date="2014-12" db="EMBL/GenBank/DDBJ databases">
        <title>Insight into the proteome of Arion vulgaris.</title>
        <authorList>
            <person name="Aradska J."/>
            <person name="Bulat T."/>
            <person name="Smidak R."/>
            <person name="Sarate P."/>
            <person name="Gangsoo J."/>
            <person name="Sialana F."/>
            <person name="Bilban M."/>
            <person name="Lubec G."/>
        </authorList>
    </citation>
    <scope>NUCLEOTIDE SEQUENCE</scope>
    <source>
        <tissue evidence="1">Skin</tissue>
    </source>
</reference>
<dbReference type="AlphaFoldDB" id="A0A0B6ZH33"/>
<organism evidence="1">
    <name type="scientific">Arion vulgaris</name>
    <dbReference type="NCBI Taxonomy" id="1028688"/>
    <lineage>
        <taxon>Eukaryota</taxon>
        <taxon>Metazoa</taxon>
        <taxon>Spiralia</taxon>
        <taxon>Lophotrochozoa</taxon>
        <taxon>Mollusca</taxon>
        <taxon>Gastropoda</taxon>
        <taxon>Heterobranchia</taxon>
        <taxon>Euthyneura</taxon>
        <taxon>Panpulmonata</taxon>
        <taxon>Eupulmonata</taxon>
        <taxon>Stylommatophora</taxon>
        <taxon>Helicina</taxon>
        <taxon>Arionoidea</taxon>
        <taxon>Arionidae</taxon>
        <taxon>Arion</taxon>
    </lineage>
</organism>
<dbReference type="EMBL" id="HACG01020326">
    <property type="protein sequence ID" value="CEK67191.1"/>
    <property type="molecule type" value="Transcribed_RNA"/>
</dbReference>
<accession>A0A0B6ZH33</accession>
<name>A0A0B6ZH33_9EUPU</name>
<protein>
    <submittedName>
        <fullName evidence="1">Uncharacterized protein</fullName>
    </submittedName>
</protein>
<sequence length="68" mass="8030">MASPFLRACFQLDLFITSSSQFGVPMFIYDDEDELRKIRASWAELKKMVWKRVQWKVIAADPCSKRML</sequence>
<evidence type="ECO:0000313" key="1">
    <source>
        <dbReference type="EMBL" id="CEK67191.1"/>
    </source>
</evidence>
<proteinExistence type="predicted"/>
<gene>
    <name evidence="1" type="primary">ORF61703</name>
</gene>